<accession>X5MLP4</accession>
<evidence type="ECO:0008006" key="3">
    <source>
        <dbReference type="Google" id="ProtNLM"/>
    </source>
</evidence>
<dbReference type="Proteomes" id="UP000032160">
    <property type="component" value="Chromosome I"/>
</dbReference>
<dbReference type="KEGG" id="pect:BN1012_Phect1441"/>
<gene>
    <name evidence="1" type="ORF">BN1012_Phect1441</name>
</gene>
<reference evidence="1 2" key="1">
    <citation type="journal article" date="2014" name="Front. Genet.">
        <title>Genome and metabolic network of "Candidatus Phaeomarinobacter ectocarpi" Ec32, a new candidate genus of Alphaproteobacteria frequently associated with brown algae.</title>
        <authorList>
            <person name="Dittami S.M."/>
            <person name="Barbeyron T."/>
            <person name="Boyen C."/>
            <person name="Cambefort J."/>
            <person name="Collet G."/>
            <person name="Delage L."/>
            <person name="Gobet A."/>
            <person name="Groisillier A."/>
            <person name="Leblanc C."/>
            <person name="Michel G."/>
            <person name="Scornet D."/>
            <person name="Siegel A."/>
            <person name="Tapia J.E."/>
            <person name="Tonon T."/>
        </authorList>
    </citation>
    <scope>NUCLEOTIDE SEQUENCE [LARGE SCALE GENOMIC DNA]</scope>
    <source>
        <strain evidence="1 2">Ec32</strain>
    </source>
</reference>
<protein>
    <recommendedName>
        <fullName evidence="3">Co-chaperone DjlA N-terminal domain-containing protein</fullName>
    </recommendedName>
</protein>
<evidence type="ECO:0000313" key="2">
    <source>
        <dbReference type="Proteomes" id="UP000032160"/>
    </source>
</evidence>
<dbReference type="EMBL" id="HG966617">
    <property type="protein sequence ID" value="CDO59655.1"/>
    <property type="molecule type" value="Genomic_DNA"/>
</dbReference>
<dbReference type="OrthoDB" id="8478875at2"/>
<organism evidence="1 2">
    <name type="scientific">Candidatus Phaeomarinibacter ectocarpi</name>
    <dbReference type="NCBI Taxonomy" id="1458461"/>
    <lineage>
        <taxon>Bacteria</taxon>
        <taxon>Pseudomonadati</taxon>
        <taxon>Pseudomonadota</taxon>
        <taxon>Alphaproteobacteria</taxon>
        <taxon>Hyphomicrobiales</taxon>
        <taxon>Parvibaculaceae</taxon>
        <taxon>Candidatus Phaeomarinibacter</taxon>
    </lineage>
</organism>
<dbReference type="AlphaFoldDB" id="X5MLP4"/>
<proteinExistence type="predicted"/>
<sequence>MHILLGVLGIVAAAFFFYMRSRGTIQSGRDLAEAANDVRLAARRFGFSRKANIHAVDSIDDPRIAAAGIAVAFLELDSYPTQETRDAMLTGMASEFGVTRDEADEMAVLGRWLMNECGSPDAGISRMASRLRKLTTGGEEVMSLLQILRGTFSSADKELNAQQTDALSDIQRIFKLK</sequence>
<dbReference type="STRING" id="1458461.BN1012_Phect1441"/>
<keyword evidence="2" id="KW-1185">Reference proteome</keyword>
<evidence type="ECO:0000313" key="1">
    <source>
        <dbReference type="EMBL" id="CDO59655.1"/>
    </source>
</evidence>
<name>X5MLP4_9HYPH</name>
<dbReference type="HOGENOM" id="CLU_1524139_0_0_5"/>
<dbReference type="RefSeq" id="WP_145973488.1">
    <property type="nucleotide sequence ID" value="NZ_HG966617.1"/>
</dbReference>